<accession>A0A167Q5T2</accession>
<dbReference type="PANTHER" id="PTHR28254:SF1">
    <property type="entry name" value="CYTOCHROME B-C1 COMPLEX SUBUNIT 10, MITOCHONDRIAL"/>
    <property type="match status" value="1"/>
</dbReference>
<keyword evidence="1" id="KW-0812">Transmembrane</keyword>
<protein>
    <recommendedName>
        <fullName evidence="4">Cytochrome b-c1 complex subunit 10</fullName>
    </recommendedName>
</protein>
<gene>
    <name evidence="2" type="ORF">CALVIDRAFT_534433</name>
</gene>
<dbReference type="OrthoDB" id="2391627at2759"/>
<keyword evidence="3" id="KW-1185">Reference proteome</keyword>
<organism evidence="2 3">
    <name type="scientific">Calocera viscosa (strain TUFC12733)</name>
    <dbReference type="NCBI Taxonomy" id="1330018"/>
    <lineage>
        <taxon>Eukaryota</taxon>
        <taxon>Fungi</taxon>
        <taxon>Dikarya</taxon>
        <taxon>Basidiomycota</taxon>
        <taxon>Agaricomycotina</taxon>
        <taxon>Dacrymycetes</taxon>
        <taxon>Dacrymycetales</taxon>
        <taxon>Dacrymycetaceae</taxon>
        <taxon>Calocera</taxon>
    </lineage>
</organism>
<evidence type="ECO:0008006" key="4">
    <source>
        <dbReference type="Google" id="ProtNLM"/>
    </source>
</evidence>
<dbReference type="GO" id="GO:0005739">
    <property type="term" value="C:mitochondrion"/>
    <property type="evidence" value="ECO:0007669"/>
    <property type="project" value="GOC"/>
</dbReference>
<name>A0A167Q5T2_CALVF</name>
<evidence type="ECO:0000313" key="2">
    <source>
        <dbReference type="EMBL" id="KZO99441.1"/>
    </source>
</evidence>
<dbReference type="InterPro" id="IPR019182">
    <property type="entry name" value="Cytochrome_b-c1_su10_fun"/>
</dbReference>
<evidence type="ECO:0000313" key="3">
    <source>
        <dbReference type="Proteomes" id="UP000076738"/>
    </source>
</evidence>
<proteinExistence type="predicted"/>
<evidence type="ECO:0000256" key="1">
    <source>
        <dbReference type="SAM" id="Phobius"/>
    </source>
</evidence>
<keyword evidence="1" id="KW-1133">Transmembrane helix</keyword>
<dbReference type="Proteomes" id="UP000076738">
    <property type="component" value="Unassembled WGS sequence"/>
</dbReference>
<dbReference type="PANTHER" id="PTHR28254">
    <property type="entry name" value="CYTOCHROME B-C1 COMPLEX SUBUNIT 10"/>
    <property type="match status" value="1"/>
</dbReference>
<dbReference type="Pfam" id="PF09796">
    <property type="entry name" value="QCR10"/>
    <property type="match status" value="1"/>
</dbReference>
<dbReference type="STRING" id="1330018.A0A167Q5T2"/>
<feature type="transmembrane region" description="Helical" evidence="1">
    <location>
        <begin position="36"/>
        <end position="57"/>
    </location>
</feature>
<dbReference type="GO" id="GO:0006122">
    <property type="term" value="P:mitochondrial electron transport, ubiquinol to cytochrome c"/>
    <property type="evidence" value="ECO:0007669"/>
    <property type="project" value="InterPro"/>
</dbReference>
<dbReference type="EMBL" id="KV417272">
    <property type="protein sequence ID" value="KZO99441.1"/>
    <property type="molecule type" value="Genomic_DNA"/>
</dbReference>
<keyword evidence="1" id="KW-0472">Membrane</keyword>
<sequence>MRPTVRRLLPTRFDVKPIKYNYLPAGFTYRPWVMPLALWGVAAGTFVSLLMSATPIFQHDVLFKVPGLKAFYEDTTPASDKPF</sequence>
<reference evidence="2 3" key="1">
    <citation type="journal article" date="2016" name="Mol. Biol. Evol.">
        <title>Comparative Genomics of Early-Diverging Mushroom-Forming Fungi Provides Insights into the Origins of Lignocellulose Decay Capabilities.</title>
        <authorList>
            <person name="Nagy L.G."/>
            <person name="Riley R."/>
            <person name="Tritt A."/>
            <person name="Adam C."/>
            <person name="Daum C."/>
            <person name="Floudas D."/>
            <person name="Sun H."/>
            <person name="Yadav J.S."/>
            <person name="Pangilinan J."/>
            <person name="Larsson K.H."/>
            <person name="Matsuura K."/>
            <person name="Barry K."/>
            <person name="Labutti K."/>
            <person name="Kuo R."/>
            <person name="Ohm R.A."/>
            <person name="Bhattacharya S.S."/>
            <person name="Shirouzu T."/>
            <person name="Yoshinaga Y."/>
            <person name="Martin F.M."/>
            <person name="Grigoriev I.V."/>
            <person name="Hibbett D.S."/>
        </authorList>
    </citation>
    <scope>NUCLEOTIDE SEQUENCE [LARGE SCALE GENOMIC DNA]</scope>
    <source>
        <strain evidence="2 3">TUFC12733</strain>
    </source>
</reference>
<dbReference type="AlphaFoldDB" id="A0A167Q5T2"/>